<proteinExistence type="predicted"/>
<evidence type="ECO:0000313" key="2">
    <source>
        <dbReference type="EMBL" id="GIY45888.1"/>
    </source>
</evidence>
<name>A0AAV4TPK3_9ARAC</name>
<comment type="caution">
    <text evidence="2">The sequence shown here is derived from an EMBL/GenBank/DDBJ whole genome shotgun (WGS) entry which is preliminary data.</text>
</comment>
<protein>
    <submittedName>
        <fullName evidence="2">Uncharacterized protein</fullName>
    </submittedName>
</protein>
<reference evidence="2 3" key="1">
    <citation type="submission" date="2021-06" db="EMBL/GenBank/DDBJ databases">
        <title>Caerostris darwini draft genome.</title>
        <authorList>
            <person name="Kono N."/>
            <person name="Arakawa K."/>
        </authorList>
    </citation>
    <scope>NUCLEOTIDE SEQUENCE [LARGE SCALE GENOMIC DNA]</scope>
</reference>
<evidence type="ECO:0000256" key="1">
    <source>
        <dbReference type="SAM" id="MobiDB-lite"/>
    </source>
</evidence>
<sequence>MPLDRELTTHIGSKQGKPQELGCECDIFLSTKKSRSGNDRNSRGLNINKNKNSEEIKPRFQNSWYNKMAPNVFLSDLNSSKCVLCKGHSGPDLEEKRP</sequence>
<gene>
    <name evidence="2" type="ORF">CDAR_226591</name>
</gene>
<dbReference type="Proteomes" id="UP001054837">
    <property type="component" value="Unassembled WGS sequence"/>
</dbReference>
<keyword evidence="3" id="KW-1185">Reference proteome</keyword>
<dbReference type="EMBL" id="BPLQ01009677">
    <property type="protein sequence ID" value="GIY45888.1"/>
    <property type="molecule type" value="Genomic_DNA"/>
</dbReference>
<dbReference type="AlphaFoldDB" id="A0AAV4TPK3"/>
<evidence type="ECO:0000313" key="3">
    <source>
        <dbReference type="Proteomes" id="UP001054837"/>
    </source>
</evidence>
<feature type="region of interest" description="Disordered" evidence="1">
    <location>
        <begin position="33"/>
        <end position="54"/>
    </location>
</feature>
<organism evidence="2 3">
    <name type="scientific">Caerostris darwini</name>
    <dbReference type="NCBI Taxonomy" id="1538125"/>
    <lineage>
        <taxon>Eukaryota</taxon>
        <taxon>Metazoa</taxon>
        <taxon>Ecdysozoa</taxon>
        <taxon>Arthropoda</taxon>
        <taxon>Chelicerata</taxon>
        <taxon>Arachnida</taxon>
        <taxon>Araneae</taxon>
        <taxon>Araneomorphae</taxon>
        <taxon>Entelegynae</taxon>
        <taxon>Araneoidea</taxon>
        <taxon>Araneidae</taxon>
        <taxon>Caerostris</taxon>
    </lineage>
</organism>
<accession>A0AAV4TPK3</accession>